<feature type="non-terminal residue" evidence="1">
    <location>
        <position position="1"/>
    </location>
</feature>
<evidence type="ECO:0000313" key="1">
    <source>
        <dbReference type="EMBL" id="GAG52661.1"/>
    </source>
</evidence>
<dbReference type="EMBL" id="BARS01050974">
    <property type="protein sequence ID" value="GAG52661.1"/>
    <property type="molecule type" value="Genomic_DNA"/>
</dbReference>
<sequence>NIKKFINYVPTLTDITQEQKDHVIARAQKIHKMIEDEPKSRGWNRRAKVGTKKRWYKIVHSMDGERGAD</sequence>
<protein>
    <submittedName>
        <fullName evidence="1">Uncharacterized protein</fullName>
    </submittedName>
</protein>
<proteinExistence type="predicted"/>
<comment type="caution">
    <text evidence="1">The sequence shown here is derived from an EMBL/GenBank/DDBJ whole genome shotgun (WGS) entry which is preliminary data.</text>
</comment>
<reference evidence="1" key="1">
    <citation type="journal article" date="2014" name="Front. Microbiol.">
        <title>High frequency of phylogenetically diverse reductive dehalogenase-homologous genes in deep subseafloor sedimentary metagenomes.</title>
        <authorList>
            <person name="Kawai M."/>
            <person name="Futagami T."/>
            <person name="Toyoda A."/>
            <person name="Takaki Y."/>
            <person name="Nishi S."/>
            <person name="Hori S."/>
            <person name="Arai W."/>
            <person name="Tsubouchi T."/>
            <person name="Morono Y."/>
            <person name="Uchiyama I."/>
            <person name="Ito T."/>
            <person name="Fujiyama A."/>
            <person name="Inagaki F."/>
            <person name="Takami H."/>
        </authorList>
    </citation>
    <scope>NUCLEOTIDE SEQUENCE</scope>
    <source>
        <strain evidence="1">Expedition CK06-06</strain>
    </source>
</reference>
<name>X0ZX72_9ZZZZ</name>
<gene>
    <name evidence="1" type="ORF">S01H1_76001</name>
</gene>
<organism evidence="1">
    <name type="scientific">marine sediment metagenome</name>
    <dbReference type="NCBI Taxonomy" id="412755"/>
    <lineage>
        <taxon>unclassified sequences</taxon>
        <taxon>metagenomes</taxon>
        <taxon>ecological metagenomes</taxon>
    </lineage>
</organism>
<dbReference type="AlphaFoldDB" id="X0ZX72"/>
<accession>X0ZX72</accession>